<evidence type="ECO:0000256" key="3">
    <source>
        <dbReference type="ARBA" id="ARBA00022989"/>
    </source>
</evidence>
<dbReference type="AlphaFoldDB" id="A0A8S1GXB0"/>
<evidence type="ECO:0000256" key="4">
    <source>
        <dbReference type="ARBA" id="ARBA00023040"/>
    </source>
</evidence>
<evidence type="ECO:0000259" key="10">
    <source>
        <dbReference type="PROSITE" id="PS50262"/>
    </source>
</evidence>
<dbReference type="PRINTS" id="PR00237">
    <property type="entry name" value="GPCRRHODOPSN"/>
</dbReference>
<sequence>MEVPEEVLVDPEGLQPTYELDFSYELERWMYGIAFLVGLVAFTFTTYRLIRTSRRDLVLAARLFSYKISLTVADSIVLFIYAPTQFLWITNFWWYGGDIGCRLFKFVATFGFHLTANMQLLVAADRLFITAKMNRMNVNVKKRNYNTRVSLAAAWLMALICALPQIFIFRQGVSEEGYPQCISIWTENRIYYMGKLLEMDHYQVFMSLYKQNSSRLFHPNMTLKVHPPPVPEFNPEELSISKSRWMFLEQMYNVMHLATICVLPYFLELLCYTLILYILKNASRGDFKSLRDVFQDWMCFCLRSSNSSNCDSANTQETQSLVTIAMRSRTQTENESRSYESNRRRATSLGEPMAISSVQTDDTVNYHQAVRRKSELANGAQPSLWANTVEAARRKARWKAFVMLSMNLLFWAPYCVLGVVSAVTVFEGFAAFQFVCALVVFNAISNILL</sequence>
<keyword evidence="5 9" id="KW-0472">Membrane</keyword>
<dbReference type="GO" id="GO:0035025">
    <property type="term" value="P:positive regulation of Rho protein signal transduction"/>
    <property type="evidence" value="ECO:0007669"/>
    <property type="project" value="TreeGrafter"/>
</dbReference>
<evidence type="ECO:0000256" key="7">
    <source>
        <dbReference type="ARBA" id="ARBA00023180"/>
    </source>
</evidence>
<evidence type="ECO:0000313" key="11">
    <source>
        <dbReference type="EMBL" id="CAD6187533.1"/>
    </source>
</evidence>
<evidence type="ECO:0000256" key="6">
    <source>
        <dbReference type="ARBA" id="ARBA00023170"/>
    </source>
</evidence>
<evidence type="ECO:0000256" key="8">
    <source>
        <dbReference type="ARBA" id="ARBA00023224"/>
    </source>
</evidence>
<feature type="transmembrane region" description="Helical" evidence="9">
    <location>
        <begin position="106"/>
        <end position="128"/>
    </location>
</feature>
<feature type="transmembrane region" description="Helical" evidence="9">
    <location>
        <begin position="429"/>
        <end position="448"/>
    </location>
</feature>
<feature type="transmembrane region" description="Helical" evidence="9">
    <location>
        <begin position="254"/>
        <end position="279"/>
    </location>
</feature>
<accession>A0A8S1GXB0</accession>
<keyword evidence="12" id="KW-1185">Reference proteome</keyword>
<evidence type="ECO:0000256" key="1">
    <source>
        <dbReference type="ARBA" id="ARBA00004141"/>
    </source>
</evidence>
<dbReference type="GO" id="GO:0004930">
    <property type="term" value="F:G protein-coupled receptor activity"/>
    <property type="evidence" value="ECO:0007669"/>
    <property type="project" value="UniProtKB-KW"/>
</dbReference>
<dbReference type="InterPro" id="IPR000276">
    <property type="entry name" value="GPCR_Rhodpsn"/>
</dbReference>
<dbReference type="InterPro" id="IPR017452">
    <property type="entry name" value="GPCR_Rhodpsn_7TM"/>
</dbReference>
<keyword evidence="3 9" id="KW-1133">Transmembrane helix</keyword>
<gene>
    <name evidence="11" type="ORF">CAUJ_LOCUS3452</name>
</gene>
<keyword evidence="4" id="KW-0297">G-protein coupled receptor</keyword>
<dbReference type="EMBL" id="CAJGYM010000006">
    <property type="protein sequence ID" value="CAD6187533.1"/>
    <property type="molecule type" value="Genomic_DNA"/>
</dbReference>
<protein>
    <recommendedName>
        <fullName evidence="10">G-protein coupled receptors family 1 profile domain-containing protein</fullName>
    </recommendedName>
</protein>
<dbReference type="PANTHER" id="PTHR24232">
    <property type="entry name" value="G-PROTEIN COUPLED RECEPTOR"/>
    <property type="match status" value="1"/>
</dbReference>
<dbReference type="OrthoDB" id="6435638at2759"/>
<dbReference type="Gene3D" id="1.20.1070.10">
    <property type="entry name" value="Rhodopsin 7-helix transmembrane proteins"/>
    <property type="match status" value="1"/>
</dbReference>
<keyword evidence="8" id="KW-0807">Transducer</keyword>
<keyword evidence="6" id="KW-0675">Receptor</keyword>
<keyword evidence="2 9" id="KW-0812">Transmembrane</keyword>
<organism evidence="11 12">
    <name type="scientific">Caenorhabditis auriculariae</name>
    <dbReference type="NCBI Taxonomy" id="2777116"/>
    <lineage>
        <taxon>Eukaryota</taxon>
        <taxon>Metazoa</taxon>
        <taxon>Ecdysozoa</taxon>
        <taxon>Nematoda</taxon>
        <taxon>Chromadorea</taxon>
        <taxon>Rhabditida</taxon>
        <taxon>Rhabditina</taxon>
        <taxon>Rhabditomorpha</taxon>
        <taxon>Rhabditoidea</taxon>
        <taxon>Rhabditidae</taxon>
        <taxon>Peloderinae</taxon>
        <taxon>Caenorhabditis</taxon>
    </lineage>
</organism>
<dbReference type="Proteomes" id="UP000835052">
    <property type="component" value="Unassembled WGS sequence"/>
</dbReference>
<feature type="domain" description="G-protein coupled receptors family 1 profile" evidence="10">
    <location>
        <begin position="41"/>
        <end position="449"/>
    </location>
</feature>
<evidence type="ECO:0000256" key="2">
    <source>
        <dbReference type="ARBA" id="ARBA00022692"/>
    </source>
</evidence>
<comment type="caution">
    <text evidence="11">The sequence shown here is derived from an EMBL/GenBank/DDBJ whole genome shotgun (WGS) entry which is preliminary data.</text>
</comment>
<proteinExistence type="predicted"/>
<feature type="transmembrane region" description="Helical" evidence="9">
    <location>
        <begin position="149"/>
        <end position="169"/>
    </location>
</feature>
<evidence type="ECO:0000313" key="12">
    <source>
        <dbReference type="Proteomes" id="UP000835052"/>
    </source>
</evidence>
<dbReference type="PROSITE" id="PS50262">
    <property type="entry name" value="G_PROTEIN_RECEP_F1_2"/>
    <property type="match status" value="1"/>
</dbReference>
<dbReference type="PANTHER" id="PTHR24232:SF53">
    <property type="entry name" value="G-PROTEIN COUPLED RECEPTORS FAMILY 1 PROFILE DOMAIN-CONTAINING PROTEIN"/>
    <property type="match status" value="1"/>
</dbReference>
<reference evidence="11" key="1">
    <citation type="submission" date="2020-10" db="EMBL/GenBank/DDBJ databases">
        <authorList>
            <person name="Kikuchi T."/>
        </authorList>
    </citation>
    <scope>NUCLEOTIDE SEQUENCE</scope>
    <source>
        <strain evidence="11">NKZ352</strain>
    </source>
</reference>
<evidence type="ECO:0000256" key="5">
    <source>
        <dbReference type="ARBA" id="ARBA00023136"/>
    </source>
</evidence>
<dbReference type="SUPFAM" id="SSF81321">
    <property type="entry name" value="Family A G protein-coupled receptor-like"/>
    <property type="match status" value="1"/>
</dbReference>
<evidence type="ECO:0000256" key="9">
    <source>
        <dbReference type="SAM" id="Phobius"/>
    </source>
</evidence>
<dbReference type="GO" id="GO:0005886">
    <property type="term" value="C:plasma membrane"/>
    <property type="evidence" value="ECO:0007669"/>
    <property type="project" value="TreeGrafter"/>
</dbReference>
<dbReference type="Pfam" id="PF00001">
    <property type="entry name" value="7tm_1"/>
    <property type="match status" value="1"/>
</dbReference>
<name>A0A8S1GXB0_9PELO</name>
<feature type="transmembrane region" description="Helical" evidence="9">
    <location>
        <begin position="29"/>
        <end position="50"/>
    </location>
</feature>
<keyword evidence="7" id="KW-0325">Glycoprotein</keyword>
<feature type="transmembrane region" description="Helical" evidence="9">
    <location>
        <begin position="401"/>
        <end position="423"/>
    </location>
</feature>
<comment type="subcellular location">
    <subcellularLocation>
        <location evidence="1">Membrane</location>
        <topology evidence="1">Multi-pass membrane protein</topology>
    </subcellularLocation>
</comment>
<dbReference type="GO" id="GO:0007200">
    <property type="term" value="P:phospholipase C-activating G protein-coupled receptor signaling pathway"/>
    <property type="evidence" value="ECO:0007669"/>
    <property type="project" value="TreeGrafter"/>
</dbReference>
<feature type="transmembrane region" description="Helical" evidence="9">
    <location>
        <begin position="71"/>
        <end position="94"/>
    </location>
</feature>